<comment type="caution">
    <text evidence="1">The sequence shown here is derived from an EMBL/GenBank/DDBJ whole genome shotgun (WGS) entry which is preliminary data.</text>
</comment>
<gene>
    <name evidence="1" type="ORF">ACH5RR_029839</name>
</gene>
<evidence type="ECO:0000313" key="1">
    <source>
        <dbReference type="EMBL" id="KAL3510438.1"/>
    </source>
</evidence>
<organism evidence="1 2">
    <name type="scientific">Cinchona calisaya</name>
    <dbReference type="NCBI Taxonomy" id="153742"/>
    <lineage>
        <taxon>Eukaryota</taxon>
        <taxon>Viridiplantae</taxon>
        <taxon>Streptophyta</taxon>
        <taxon>Embryophyta</taxon>
        <taxon>Tracheophyta</taxon>
        <taxon>Spermatophyta</taxon>
        <taxon>Magnoliopsida</taxon>
        <taxon>eudicotyledons</taxon>
        <taxon>Gunneridae</taxon>
        <taxon>Pentapetalae</taxon>
        <taxon>asterids</taxon>
        <taxon>lamiids</taxon>
        <taxon>Gentianales</taxon>
        <taxon>Rubiaceae</taxon>
        <taxon>Cinchonoideae</taxon>
        <taxon>Cinchoneae</taxon>
        <taxon>Cinchona</taxon>
    </lineage>
</organism>
<proteinExistence type="predicted"/>
<name>A0ABD2YY17_9GENT</name>
<accession>A0ABD2YY17</accession>
<keyword evidence="2" id="KW-1185">Reference proteome</keyword>
<dbReference type="EMBL" id="JBJUIK010000012">
    <property type="protein sequence ID" value="KAL3510438.1"/>
    <property type="molecule type" value="Genomic_DNA"/>
</dbReference>
<dbReference type="AlphaFoldDB" id="A0ABD2YY17"/>
<evidence type="ECO:0000313" key="2">
    <source>
        <dbReference type="Proteomes" id="UP001630127"/>
    </source>
</evidence>
<dbReference type="Proteomes" id="UP001630127">
    <property type="component" value="Unassembled WGS sequence"/>
</dbReference>
<reference evidence="1 2" key="1">
    <citation type="submission" date="2024-11" db="EMBL/GenBank/DDBJ databases">
        <title>A near-complete genome assembly of Cinchona calisaya.</title>
        <authorList>
            <person name="Lian D.C."/>
            <person name="Zhao X.W."/>
            <person name="Wei L."/>
        </authorList>
    </citation>
    <scope>NUCLEOTIDE SEQUENCE [LARGE SCALE GENOMIC DNA]</scope>
    <source>
        <tissue evidence="1">Nenye</tissue>
    </source>
</reference>
<protein>
    <submittedName>
        <fullName evidence="1">Uncharacterized protein</fullName>
    </submittedName>
</protein>
<sequence length="72" mass="7774">MPTNMMKLGKITEDLVPTDIAVTSTAFFVFETSSSSDNALLGRDWTTGSIPSSPYQMLQLCDGDEAEVVKAI</sequence>